<evidence type="ECO:0000256" key="5">
    <source>
        <dbReference type="ARBA" id="ARBA00023015"/>
    </source>
</evidence>
<dbReference type="EMBL" id="LBSX01000003">
    <property type="protein sequence ID" value="KKQ27967.1"/>
    <property type="molecule type" value="Genomic_DNA"/>
</dbReference>
<evidence type="ECO:0000256" key="1">
    <source>
        <dbReference type="ARBA" id="ARBA00022472"/>
    </source>
</evidence>
<dbReference type="SUPFAM" id="SSF54814">
    <property type="entry name" value="Prokaryotic type KH domain (KH-domain type II)"/>
    <property type="match status" value="2"/>
</dbReference>
<dbReference type="PANTHER" id="PTHR22648:SF0">
    <property type="entry name" value="TRANSCRIPTION TERMINATION_ANTITERMINATION PROTEIN NUSA"/>
    <property type="match status" value="1"/>
</dbReference>
<keyword evidence="2 7" id="KW-0963">Cytoplasm</keyword>
<dbReference type="InterPro" id="IPR013735">
    <property type="entry name" value="TF_NusA_N"/>
</dbReference>
<dbReference type="InterPro" id="IPR030842">
    <property type="entry name" value="TF_NusA_bacterial"/>
</dbReference>
<dbReference type="InterPro" id="IPR058582">
    <property type="entry name" value="KH_NusA_2nd"/>
</dbReference>
<feature type="region of interest" description="Disordered" evidence="9">
    <location>
        <begin position="399"/>
        <end position="426"/>
    </location>
</feature>
<dbReference type="InterPro" id="IPR025249">
    <property type="entry name" value="TF_NusA_KH_1st"/>
</dbReference>
<gene>
    <name evidence="7" type="primary">nusA</name>
    <name evidence="11" type="ORF">US42_C0003G0024</name>
</gene>
<dbReference type="SMART" id="SM00316">
    <property type="entry name" value="S1"/>
    <property type="match status" value="1"/>
</dbReference>
<keyword evidence="3 7" id="KW-0889">Transcription antitermination</keyword>
<dbReference type="Pfam" id="PF08529">
    <property type="entry name" value="NusA_N"/>
    <property type="match status" value="1"/>
</dbReference>
<evidence type="ECO:0000256" key="4">
    <source>
        <dbReference type="ARBA" id="ARBA00022884"/>
    </source>
</evidence>
<dbReference type="PANTHER" id="PTHR22648">
    <property type="entry name" value="TRANSCRIPTION TERMINATION FACTOR NUSA"/>
    <property type="match status" value="1"/>
</dbReference>
<evidence type="ECO:0000256" key="6">
    <source>
        <dbReference type="ARBA" id="ARBA00023163"/>
    </source>
</evidence>
<keyword evidence="4 7" id="KW-0694">RNA-binding</keyword>
<dbReference type="PROSITE" id="PS50126">
    <property type="entry name" value="S1"/>
    <property type="match status" value="1"/>
</dbReference>
<keyword evidence="1 7" id="KW-0806">Transcription termination</keyword>
<dbReference type="GO" id="GO:0031564">
    <property type="term" value="P:transcription antitermination"/>
    <property type="evidence" value="ECO:0007669"/>
    <property type="project" value="UniProtKB-UniRule"/>
</dbReference>
<proteinExistence type="inferred from homology"/>
<dbReference type="CDD" id="cd22529">
    <property type="entry name" value="KH-II_NusA_rpt2"/>
    <property type="match status" value="1"/>
</dbReference>
<dbReference type="Pfam" id="PF26594">
    <property type="entry name" value="KH_NusA_2nd"/>
    <property type="match status" value="1"/>
</dbReference>
<keyword evidence="5 7" id="KW-0805">Transcription regulation</keyword>
<dbReference type="Gene3D" id="3.30.1480.10">
    <property type="entry name" value="NusA, N-terminal domain"/>
    <property type="match status" value="1"/>
</dbReference>
<evidence type="ECO:0000256" key="2">
    <source>
        <dbReference type="ARBA" id="ARBA00022490"/>
    </source>
</evidence>
<dbReference type="InterPro" id="IPR015946">
    <property type="entry name" value="KH_dom-like_a/b"/>
</dbReference>
<comment type="function">
    <text evidence="7">Participates in both transcription termination and antitermination.</text>
</comment>
<dbReference type="Gene3D" id="3.30.300.20">
    <property type="match status" value="2"/>
</dbReference>
<dbReference type="CDD" id="cd04455">
    <property type="entry name" value="S1_NusA"/>
    <property type="match status" value="1"/>
</dbReference>
<dbReference type="SMART" id="SM00322">
    <property type="entry name" value="KH"/>
    <property type="match status" value="2"/>
</dbReference>
<dbReference type="PROSITE" id="PS50084">
    <property type="entry name" value="KH_TYPE_1"/>
    <property type="match status" value="1"/>
</dbReference>
<dbReference type="NCBIfam" id="TIGR01953">
    <property type="entry name" value="NusA"/>
    <property type="match status" value="1"/>
</dbReference>
<name>A0A0G0GD88_9BACT</name>
<protein>
    <recommendedName>
        <fullName evidence="7">Transcription termination/antitermination protein NusA</fullName>
    </recommendedName>
</protein>
<evidence type="ECO:0000313" key="12">
    <source>
        <dbReference type="Proteomes" id="UP000034849"/>
    </source>
</evidence>
<evidence type="ECO:0000259" key="10">
    <source>
        <dbReference type="PROSITE" id="PS50126"/>
    </source>
</evidence>
<feature type="coiled-coil region" evidence="8">
    <location>
        <begin position="70"/>
        <end position="97"/>
    </location>
</feature>
<comment type="subunit">
    <text evidence="7">Monomer. Binds directly to the core enzyme of the DNA-dependent RNA polymerase and to nascent RNA.</text>
</comment>
<dbReference type="InterPro" id="IPR036555">
    <property type="entry name" value="NusA_N_sf"/>
</dbReference>
<dbReference type="InterPro" id="IPR009019">
    <property type="entry name" value="KH_sf_prok-type"/>
</dbReference>
<evidence type="ECO:0000256" key="7">
    <source>
        <dbReference type="HAMAP-Rule" id="MF_00945"/>
    </source>
</evidence>
<dbReference type="GO" id="GO:0006353">
    <property type="term" value="P:DNA-templated transcription termination"/>
    <property type="evidence" value="ECO:0007669"/>
    <property type="project" value="UniProtKB-UniRule"/>
</dbReference>
<dbReference type="SUPFAM" id="SSF50249">
    <property type="entry name" value="Nucleic acid-binding proteins"/>
    <property type="match status" value="1"/>
</dbReference>
<dbReference type="Pfam" id="PF00575">
    <property type="entry name" value="S1"/>
    <property type="match status" value="1"/>
</dbReference>
<dbReference type="InterPro" id="IPR003029">
    <property type="entry name" value="S1_domain"/>
</dbReference>
<dbReference type="SUPFAM" id="SSF69705">
    <property type="entry name" value="Transcription factor NusA, N-terminal domain"/>
    <property type="match status" value="1"/>
</dbReference>
<comment type="subcellular location">
    <subcellularLocation>
        <location evidence="7">Cytoplasm</location>
    </subcellularLocation>
</comment>
<dbReference type="InterPro" id="IPR010213">
    <property type="entry name" value="TF_NusA"/>
</dbReference>
<dbReference type="FunFam" id="3.30.300.20:FF:000002">
    <property type="entry name" value="Transcription termination/antitermination protein NusA"/>
    <property type="match status" value="1"/>
</dbReference>
<dbReference type="HAMAP" id="MF_00945_B">
    <property type="entry name" value="NusA_B"/>
    <property type="match status" value="1"/>
</dbReference>
<dbReference type="InterPro" id="IPR012340">
    <property type="entry name" value="NA-bd_OB-fold"/>
</dbReference>
<dbReference type="GO" id="GO:0003723">
    <property type="term" value="F:RNA binding"/>
    <property type="evidence" value="ECO:0007669"/>
    <property type="project" value="UniProtKB-UniRule"/>
</dbReference>
<reference evidence="11 12" key="1">
    <citation type="journal article" date="2015" name="Nature">
        <title>rRNA introns, odd ribosomes, and small enigmatic genomes across a large radiation of phyla.</title>
        <authorList>
            <person name="Brown C.T."/>
            <person name="Hug L.A."/>
            <person name="Thomas B.C."/>
            <person name="Sharon I."/>
            <person name="Castelle C.J."/>
            <person name="Singh A."/>
            <person name="Wilkins M.J."/>
            <person name="Williams K.H."/>
            <person name="Banfield J.F."/>
        </authorList>
    </citation>
    <scope>NUCLEOTIDE SEQUENCE [LARGE SCALE GENOMIC DNA]</scope>
</reference>
<dbReference type="GO" id="GO:0005829">
    <property type="term" value="C:cytosol"/>
    <property type="evidence" value="ECO:0007669"/>
    <property type="project" value="TreeGrafter"/>
</dbReference>
<keyword evidence="8" id="KW-0175">Coiled coil</keyword>
<evidence type="ECO:0000313" key="11">
    <source>
        <dbReference type="EMBL" id="KKQ27967.1"/>
    </source>
</evidence>
<sequence length="426" mass="47479">MSEITKAIQAICTEKGLSYEAVLESIEAALAAAYRKDFGNRQQNIKVKFDPDTAEMKAWDIKEVVKDMDLEQLEKDQEEMAVRREKAYQENRELTEEETADLLHFNPKTQLMLTPAKEINKKAKVGETLEIVLEVPGEFGRMAAQTAKQVIIQRLREAERNTVYDELKTEEGQLIQGLVQRRDKTGAVIIDLGKTTGIVPISEQIPREQYRTGVRLRFYIVSVNMGNRGLEIVLSRSHAKMVEAVFVQEIPEITSGVVVVKGVARDAGNRSKVAVFTEDQSIDPVGSCIGQRGSRINTIIEELGGEKIDIIQYSDKPEEYLKQALSPAKIDNVELNEKTMEATVNVSSEQFSLAIGRGGVNVRLAATLTGWKINVVDNGNEEKVVSSEDDVEVIEDLVKDSGESHEAGKVASVEEKVEEVEEKKEE</sequence>
<organism evidence="11 12">
    <name type="scientific">Candidatus Magasanikbacteria bacterium GW2011_GWC2_37_14</name>
    <dbReference type="NCBI Taxonomy" id="1619046"/>
    <lineage>
        <taxon>Bacteria</taxon>
        <taxon>Candidatus Magasanikiibacteriota</taxon>
    </lineage>
</organism>
<evidence type="ECO:0000256" key="3">
    <source>
        <dbReference type="ARBA" id="ARBA00022814"/>
    </source>
</evidence>
<feature type="domain" description="S1 motif" evidence="10">
    <location>
        <begin position="172"/>
        <end position="237"/>
    </location>
</feature>
<comment type="caution">
    <text evidence="11">The sequence shown here is derived from an EMBL/GenBank/DDBJ whole genome shotgun (WGS) entry which is preliminary data.</text>
</comment>
<accession>A0A0G0GD88</accession>
<dbReference type="FunFam" id="3.30.300.20:FF:000005">
    <property type="entry name" value="Transcription termination/antitermination protein NusA"/>
    <property type="match status" value="1"/>
</dbReference>
<keyword evidence="6 7" id="KW-0804">Transcription</keyword>
<evidence type="ECO:0000256" key="9">
    <source>
        <dbReference type="SAM" id="MobiDB-lite"/>
    </source>
</evidence>
<dbReference type="Gene3D" id="2.40.50.140">
    <property type="entry name" value="Nucleic acid-binding proteins"/>
    <property type="match status" value="1"/>
</dbReference>
<dbReference type="PATRIC" id="fig|1619046.3.peg.227"/>
<dbReference type="Pfam" id="PF13184">
    <property type="entry name" value="KH_NusA_1st"/>
    <property type="match status" value="1"/>
</dbReference>
<dbReference type="STRING" id="1619046.US42_C0003G0024"/>
<dbReference type="AlphaFoldDB" id="A0A0G0GD88"/>
<dbReference type="CDD" id="cd02134">
    <property type="entry name" value="KH-II_NusA_rpt1"/>
    <property type="match status" value="1"/>
</dbReference>
<dbReference type="GO" id="GO:0003700">
    <property type="term" value="F:DNA-binding transcription factor activity"/>
    <property type="evidence" value="ECO:0007669"/>
    <property type="project" value="InterPro"/>
</dbReference>
<comment type="similarity">
    <text evidence="7">Belongs to the NusA family.</text>
</comment>
<dbReference type="InterPro" id="IPR004087">
    <property type="entry name" value="KH_dom"/>
</dbReference>
<dbReference type="Proteomes" id="UP000034849">
    <property type="component" value="Unassembled WGS sequence"/>
</dbReference>
<evidence type="ECO:0000256" key="8">
    <source>
        <dbReference type="SAM" id="Coils"/>
    </source>
</evidence>